<evidence type="ECO:0000256" key="4">
    <source>
        <dbReference type="SAM" id="SignalP"/>
    </source>
</evidence>
<dbReference type="PANTHER" id="PTHR46847:SF1">
    <property type="entry name" value="D-ALLOSE-BINDING PERIPLASMIC PROTEIN-RELATED"/>
    <property type="match status" value="1"/>
</dbReference>
<evidence type="ECO:0000256" key="1">
    <source>
        <dbReference type="ARBA" id="ARBA00004196"/>
    </source>
</evidence>
<dbReference type="PANTHER" id="PTHR46847">
    <property type="entry name" value="D-ALLOSE-BINDING PERIPLASMIC PROTEIN-RELATED"/>
    <property type="match status" value="1"/>
</dbReference>
<proteinExistence type="inferred from homology"/>
<evidence type="ECO:0000259" key="5">
    <source>
        <dbReference type="Pfam" id="PF13407"/>
    </source>
</evidence>
<dbReference type="Pfam" id="PF13407">
    <property type="entry name" value="Peripla_BP_4"/>
    <property type="match status" value="1"/>
</dbReference>
<dbReference type="PROSITE" id="PS51257">
    <property type="entry name" value="PROKAR_LIPOPROTEIN"/>
    <property type="match status" value="1"/>
</dbReference>
<comment type="similarity">
    <text evidence="2">Belongs to the bacterial solute-binding protein 2 family.</text>
</comment>
<evidence type="ECO:0000313" key="6">
    <source>
        <dbReference type="EMBL" id="MDQ4215609.1"/>
    </source>
</evidence>
<keyword evidence="3 4" id="KW-0732">Signal</keyword>
<evidence type="ECO:0000256" key="2">
    <source>
        <dbReference type="ARBA" id="ARBA00007639"/>
    </source>
</evidence>
<evidence type="ECO:0000256" key="3">
    <source>
        <dbReference type="ARBA" id="ARBA00022729"/>
    </source>
</evidence>
<dbReference type="InterPro" id="IPR025997">
    <property type="entry name" value="SBP_2_dom"/>
</dbReference>
<feature type="chain" id="PRO_5047375143" evidence="4">
    <location>
        <begin position="33"/>
        <end position="342"/>
    </location>
</feature>
<feature type="signal peptide" evidence="4">
    <location>
        <begin position="1"/>
        <end position="32"/>
    </location>
</feature>
<protein>
    <submittedName>
        <fullName evidence="6">Sugar ABC transporter substrate-binding protein</fullName>
    </submittedName>
</protein>
<dbReference type="SUPFAM" id="SSF53822">
    <property type="entry name" value="Periplasmic binding protein-like I"/>
    <property type="match status" value="1"/>
</dbReference>
<dbReference type="RefSeq" id="WP_308490559.1">
    <property type="nucleotide sequence ID" value="NZ_JAVFCB010000012.1"/>
</dbReference>
<dbReference type="CDD" id="cd01536">
    <property type="entry name" value="PBP1_ABC_sugar_binding-like"/>
    <property type="match status" value="1"/>
</dbReference>
<dbReference type="Gene3D" id="3.40.50.2300">
    <property type="match status" value="2"/>
</dbReference>
<evidence type="ECO:0000313" key="7">
    <source>
        <dbReference type="Proteomes" id="UP001230289"/>
    </source>
</evidence>
<comment type="subcellular location">
    <subcellularLocation>
        <location evidence="1">Cell envelope</location>
    </subcellularLocation>
</comment>
<feature type="domain" description="Periplasmic binding protein" evidence="5">
    <location>
        <begin position="46"/>
        <end position="308"/>
    </location>
</feature>
<organism evidence="6 7">
    <name type="scientific">Microbacterium capsulatum</name>
    <dbReference type="NCBI Taxonomy" id="3041921"/>
    <lineage>
        <taxon>Bacteria</taxon>
        <taxon>Bacillati</taxon>
        <taxon>Actinomycetota</taxon>
        <taxon>Actinomycetes</taxon>
        <taxon>Micrococcales</taxon>
        <taxon>Microbacteriaceae</taxon>
        <taxon>Microbacterium</taxon>
    </lineage>
</organism>
<dbReference type="Proteomes" id="UP001230289">
    <property type="component" value="Unassembled WGS sequence"/>
</dbReference>
<name>A0ABU0XKD1_9MICO</name>
<dbReference type="InterPro" id="IPR028082">
    <property type="entry name" value="Peripla_BP_I"/>
</dbReference>
<keyword evidence="7" id="KW-1185">Reference proteome</keyword>
<gene>
    <name evidence="6" type="ORF">RBR11_16960</name>
</gene>
<dbReference type="EMBL" id="JAVFCB010000012">
    <property type="protein sequence ID" value="MDQ4215609.1"/>
    <property type="molecule type" value="Genomic_DNA"/>
</dbReference>
<sequence>MKLHVSRRVRAGIVAGALGLLALSGCSASSGAAQPSGAAGGHPVKVGFFGYAASNSYTQGIFKGVKKETEAMGGTATLVDGQFDGQAQVQQINDAITSKQFDVIIITANDNLAVQEPLERAVKAGITVVVESTPVGPDFTKIDPQVQGAISVVYSPVANGQDLAKLAGMACKDVSGECQVAYMEGAPSLPLDKARTDAVVGGLKALGGNVKVLPTVTGGYTQDQGRTAYQNITQSNPKVNVVIGSTQAIAGAWLAGGDKTKIKFIGNGSPESAVQHVVNGEWYAIWAIDGSKSGETAAKYGIEHFQGKTVPTATDERELAPNKAMGTQDALKKLAFVSGYDE</sequence>
<reference evidence="6 7" key="1">
    <citation type="submission" date="2023-08" db="EMBL/GenBank/DDBJ databases">
        <title>Microbacterium sp. nov., isolated from a waste landfill.</title>
        <authorList>
            <person name="Wen W."/>
        </authorList>
    </citation>
    <scope>NUCLEOTIDE SEQUENCE [LARGE SCALE GENOMIC DNA]</scope>
    <source>
        <strain evidence="6 7">ASV81</strain>
    </source>
</reference>
<comment type="caution">
    <text evidence="6">The sequence shown here is derived from an EMBL/GenBank/DDBJ whole genome shotgun (WGS) entry which is preliminary data.</text>
</comment>
<accession>A0ABU0XKD1</accession>